<dbReference type="KEGG" id="asd:AS9A_2329"/>
<dbReference type="EMBL" id="CP002786">
    <property type="protein sequence ID" value="AEF40776.1"/>
    <property type="molecule type" value="Genomic_DNA"/>
</dbReference>
<organism evidence="2 3">
    <name type="scientific">Hoyosella subflava (strain DSM 45089 / JCM 17490 / NBRC 109087 / DQS3-9A1)</name>
    <name type="common">Amycolicicoccus subflavus</name>
    <dbReference type="NCBI Taxonomy" id="443218"/>
    <lineage>
        <taxon>Bacteria</taxon>
        <taxon>Bacillati</taxon>
        <taxon>Actinomycetota</taxon>
        <taxon>Actinomycetes</taxon>
        <taxon>Mycobacteriales</taxon>
        <taxon>Hoyosellaceae</taxon>
        <taxon>Hoyosella</taxon>
    </lineage>
</organism>
<accession>F6ERW1</accession>
<dbReference type="AlphaFoldDB" id="F6ERW1"/>
<feature type="signal peptide" evidence="1">
    <location>
        <begin position="1"/>
        <end position="25"/>
    </location>
</feature>
<evidence type="ECO:0000313" key="2">
    <source>
        <dbReference type="EMBL" id="AEF40776.1"/>
    </source>
</evidence>
<keyword evidence="1" id="KW-0732">Signal</keyword>
<evidence type="ECO:0008006" key="4">
    <source>
        <dbReference type="Google" id="ProtNLM"/>
    </source>
</evidence>
<gene>
    <name evidence="2" type="ordered locus">AS9A_2329</name>
</gene>
<dbReference type="HOGENOM" id="CLU_1640272_0_0_11"/>
<name>F6ERW1_HOYSD</name>
<evidence type="ECO:0000313" key="3">
    <source>
        <dbReference type="Proteomes" id="UP000009235"/>
    </source>
</evidence>
<protein>
    <recommendedName>
        <fullName evidence="4">Secreted protein</fullName>
    </recommendedName>
</protein>
<dbReference type="OrthoDB" id="4406657at2"/>
<evidence type="ECO:0000256" key="1">
    <source>
        <dbReference type="SAM" id="SignalP"/>
    </source>
</evidence>
<dbReference type="RefSeq" id="WP_013807125.1">
    <property type="nucleotide sequence ID" value="NC_015564.1"/>
</dbReference>
<dbReference type="STRING" id="443218.AS9A_2329"/>
<sequence>MRLARSITAVSAAAFASIAMSTATAAAEPVVVTETPVTIFQLPAHSLVVSGLVVPGIHAAAVTAASPEPGHVTFAAPTRPEVCATTFGGALVRIDYLNIATGNAGTVTVRPCENFLEPTPTRATANTGSGPVVFSVGLTGTAYRPTAGQPSIPGVGTFTAP</sequence>
<dbReference type="Proteomes" id="UP000009235">
    <property type="component" value="Chromosome"/>
</dbReference>
<reference evidence="2 3" key="1">
    <citation type="journal article" date="2011" name="J. Bacteriol.">
        <title>Complete genome sequence of Amycolicicoccus subflavus DQS3-9A1T, an actinomycete isolated from crude oil-polluted soil.</title>
        <authorList>
            <person name="Cai M."/>
            <person name="Chen W.M."/>
            <person name="Nie Y."/>
            <person name="Chi C.Q."/>
            <person name="Wang Y.N."/>
            <person name="Tang Y.Q."/>
            <person name="Li G.Y."/>
            <person name="Wu X.L."/>
        </authorList>
    </citation>
    <scope>NUCLEOTIDE SEQUENCE [LARGE SCALE GENOMIC DNA]</scope>
    <source>
        <strain evidence="3">DSM 45089 / DQS3-9A1</strain>
    </source>
</reference>
<dbReference type="eggNOG" id="ENOG5033X4D">
    <property type="taxonomic scope" value="Bacteria"/>
</dbReference>
<proteinExistence type="predicted"/>
<feature type="chain" id="PRO_5003335449" description="Secreted protein" evidence="1">
    <location>
        <begin position="26"/>
        <end position="161"/>
    </location>
</feature>
<keyword evidence="3" id="KW-1185">Reference proteome</keyword>